<dbReference type="GO" id="GO:0016020">
    <property type="term" value="C:membrane"/>
    <property type="evidence" value="ECO:0007669"/>
    <property type="project" value="UniProtKB-SubCell"/>
</dbReference>
<evidence type="ECO:0000313" key="5">
    <source>
        <dbReference type="Proteomes" id="UP000682111"/>
    </source>
</evidence>
<dbReference type="InterPro" id="IPR012338">
    <property type="entry name" value="Beta-lactam/transpept-like"/>
</dbReference>
<proteinExistence type="predicted"/>
<organism evidence="4 5">
    <name type="scientific">Robertmurraya siralis</name>
    <dbReference type="NCBI Taxonomy" id="77777"/>
    <lineage>
        <taxon>Bacteria</taxon>
        <taxon>Bacillati</taxon>
        <taxon>Bacillota</taxon>
        <taxon>Bacilli</taxon>
        <taxon>Bacillales</taxon>
        <taxon>Bacillaceae</taxon>
        <taxon>Robertmurraya</taxon>
    </lineage>
</organism>
<dbReference type="RefSeq" id="WP_095310634.1">
    <property type="nucleotide sequence ID" value="NZ_BORC01000003.1"/>
</dbReference>
<evidence type="ECO:0000259" key="3">
    <source>
        <dbReference type="Pfam" id="PF00144"/>
    </source>
</evidence>
<comment type="subcellular location">
    <subcellularLocation>
        <location evidence="1">Membrane</location>
    </subcellularLocation>
</comment>
<reference evidence="4" key="1">
    <citation type="submission" date="2021-03" db="EMBL/GenBank/DDBJ databases">
        <title>Antimicrobial resistance genes in bacteria isolated from Japanese honey, and their potential for conferring macrolide and lincosamide resistance in the American foulbrood pathogen Paenibacillus larvae.</title>
        <authorList>
            <person name="Okamoto M."/>
            <person name="Kumagai M."/>
            <person name="Kanamori H."/>
            <person name="Takamatsu D."/>
        </authorList>
    </citation>
    <scope>NUCLEOTIDE SEQUENCE</scope>
    <source>
        <strain evidence="4">J27TS8</strain>
    </source>
</reference>
<feature type="domain" description="Beta-lactamase-related" evidence="3">
    <location>
        <begin position="18"/>
        <end position="326"/>
    </location>
</feature>
<dbReference type="SUPFAM" id="SSF56601">
    <property type="entry name" value="beta-lactamase/transpeptidase-like"/>
    <property type="match status" value="1"/>
</dbReference>
<protein>
    <submittedName>
        <fullName evidence="4">Penicillin-binding protein</fullName>
    </submittedName>
</protein>
<dbReference type="InterPro" id="IPR050491">
    <property type="entry name" value="AmpC-like"/>
</dbReference>
<dbReference type="Proteomes" id="UP000682111">
    <property type="component" value="Unassembled WGS sequence"/>
</dbReference>
<evidence type="ECO:0000313" key="4">
    <source>
        <dbReference type="EMBL" id="GIN62192.1"/>
    </source>
</evidence>
<dbReference type="Pfam" id="PF00144">
    <property type="entry name" value="Beta-lactamase"/>
    <property type="match status" value="1"/>
</dbReference>
<dbReference type="InterPro" id="IPR001466">
    <property type="entry name" value="Beta-lactam-related"/>
</dbReference>
<sequence>MQTRLLEKIKTVQNENEFSGSVLVAHGMKPITELSFGYAIRSERIKNNLSTRFGIASGCKIFTAVGICQLVEKGKLSFSTRLDECLNVEFPHFDKRITIHHLLTHTAGIPDYFDEEVMDDFEELWLDNPMYKIRSLRDFLPLFQNKPMKLNVGERFHYNNAGYILLGLIIEQASGQAFSDYIQTNIFPQADMTESGYFEFDALPSNTSVGYIDFPDGTWKTNIYSLPAKGGSDGGAYVTVNDMGKFWHALVNGHILRKETLEQMLTPHAQVDEEEDHYGYGVWVEKKGKEVHKYHVMGYDPGVSFHSAFYPSDCITVVVCSNKSEGAYGVMKGIEQIISEERNK</sequence>
<evidence type="ECO:0000256" key="1">
    <source>
        <dbReference type="ARBA" id="ARBA00004370"/>
    </source>
</evidence>
<dbReference type="AlphaFoldDB" id="A0A919WI75"/>
<dbReference type="Gene3D" id="3.40.710.10">
    <property type="entry name" value="DD-peptidase/beta-lactamase superfamily"/>
    <property type="match status" value="1"/>
</dbReference>
<keyword evidence="2" id="KW-0472">Membrane</keyword>
<dbReference type="EMBL" id="BORC01000003">
    <property type="protein sequence ID" value="GIN62192.1"/>
    <property type="molecule type" value="Genomic_DNA"/>
</dbReference>
<comment type="caution">
    <text evidence="4">The sequence shown here is derived from an EMBL/GenBank/DDBJ whole genome shotgun (WGS) entry which is preliminary data.</text>
</comment>
<keyword evidence="5" id="KW-1185">Reference proteome</keyword>
<gene>
    <name evidence="4" type="ORF">J27TS8_21850</name>
</gene>
<dbReference type="PANTHER" id="PTHR46825">
    <property type="entry name" value="D-ALANYL-D-ALANINE-CARBOXYPEPTIDASE/ENDOPEPTIDASE AMPH"/>
    <property type="match status" value="1"/>
</dbReference>
<accession>A0A919WI75</accession>
<name>A0A919WI75_9BACI</name>
<evidence type="ECO:0000256" key="2">
    <source>
        <dbReference type="ARBA" id="ARBA00023136"/>
    </source>
</evidence>
<dbReference type="PANTHER" id="PTHR46825:SF11">
    <property type="entry name" value="PENICILLIN-BINDING PROTEIN 4"/>
    <property type="match status" value="1"/>
</dbReference>